<dbReference type="Proteomes" id="UP001379235">
    <property type="component" value="Unassembled WGS sequence"/>
</dbReference>
<comment type="caution">
    <text evidence="1">The sequence shown here is derived from an EMBL/GenBank/DDBJ whole genome shotgun (WGS) entry which is preliminary data.</text>
</comment>
<name>A0ABU8S5K5_9SPHN</name>
<evidence type="ECO:0000313" key="2">
    <source>
        <dbReference type="Proteomes" id="UP001379235"/>
    </source>
</evidence>
<reference evidence="1 2" key="1">
    <citation type="submission" date="2024-03" db="EMBL/GenBank/DDBJ databases">
        <authorList>
            <person name="Jo J.-H."/>
        </authorList>
    </citation>
    <scope>NUCLEOTIDE SEQUENCE [LARGE SCALE GENOMIC DNA]</scope>
    <source>
        <strain evidence="1 2">AS3R-12</strain>
    </source>
</reference>
<dbReference type="EMBL" id="JBBHJY010000001">
    <property type="protein sequence ID" value="MEJ6009243.1"/>
    <property type="molecule type" value="Genomic_DNA"/>
</dbReference>
<evidence type="ECO:0000313" key="1">
    <source>
        <dbReference type="EMBL" id="MEJ6009243.1"/>
    </source>
</evidence>
<dbReference type="RefSeq" id="WP_339965131.1">
    <property type="nucleotide sequence ID" value="NZ_JBBHJY010000001.1"/>
</dbReference>
<accession>A0ABU8S5K5</accession>
<protein>
    <submittedName>
        <fullName evidence="1">Uncharacterized protein</fullName>
    </submittedName>
</protein>
<gene>
    <name evidence="1" type="ORF">WG900_04855</name>
</gene>
<organism evidence="1 2">
    <name type="scientific">Novosphingobium aquae</name>
    <dbReference type="NCBI Taxonomy" id="3133435"/>
    <lineage>
        <taxon>Bacteria</taxon>
        <taxon>Pseudomonadati</taxon>
        <taxon>Pseudomonadota</taxon>
        <taxon>Alphaproteobacteria</taxon>
        <taxon>Sphingomonadales</taxon>
        <taxon>Sphingomonadaceae</taxon>
        <taxon>Novosphingobium</taxon>
    </lineage>
</organism>
<sequence length="63" mass="6669">MKIDVPPAEPVTLSAPFSVAPALVFRVNEQPSIAASTALVPPVRSLKARYLVSLAGNRQTLVL</sequence>
<keyword evidence="2" id="KW-1185">Reference proteome</keyword>
<proteinExistence type="predicted"/>